<evidence type="ECO:0000313" key="12">
    <source>
        <dbReference type="Proteomes" id="UP000824238"/>
    </source>
</evidence>
<dbReference type="HAMAP" id="MF_00462">
    <property type="entry name" value="RsxD_RnfD"/>
    <property type="match status" value="1"/>
</dbReference>
<comment type="cofactor">
    <cofactor evidence="10">
        <name>FMN</name>
        <dbReference type="ChEBI" id="CHEBI:58210"/>
    </cofactor>
</comment>
<comment type="function">
    <text evidence="10">Part of a membrane-bound complex that couples electron transfer with translocation of ions across the membrane.</text>
</comment>
<evidence type="ECO:0000256" key="2">
    <source>
        <dbReference type="ARBA" id="ARBA00022553"/>
    </source>
</evidence>
<evidence type="ECO:0000256" key="6">
    <source>
        <dbReference type="ARBA" id="ARBA00022967"/>
    </source>
</evidence>
<name>A0A9D1J027_9FIRM</name>
<keyword evidence="6 10" id="KW-1278">Translocase</keyword>
<dbReference type="EC" id="7.-.-.-" evidence="10"/>
<feature type="transmembrane region" description="Helical" evidence="10">
    <location>
        <begin position="270"/>
        <end position="288"/>
    </location>
</feature>
<reference evidence="11" key="1">
    <citation type="submission" date="2020-10" db="EMBL/GenBank/DDBJ databases">
        <authorList>
            <person name="Gilroy R."/>
        </authorList>
    </citation>
    <scope>NUCLEOTIDE SEQUENCE</scope>
    <source>
        <strain evidence="11">ChiGjej3B3-7149</strain>
    </source>
</reference>
<dbReference type="Proteomes" id="UP000824238">
    <property type="component" value="Unassembled WGS sequence"/>
</dbReference>
<evidence type="ECO:0000313" key="11">
    <source>
        <dbReference type="EMBL" id="HIR56002.1"/>
    </source>
</evidence>
<evidence type="ECO:0000256" key="8">
    <source>
        <dbReference type="ARBA" id="ARBA00022989"/>
    </source>
</evidence>
<protein>
    <recommendedName>
        <fullName evidence="10">Ion-translocating oxidoreductase complex subunit D</fullName>
        <ecNumber evidence="10">7.-.-.-</ecNumber>
    </recommendedName>
    <alternativeName>
        <fullName evidence="10">Rnf electron transport complex subunit D</fullName>
    </alternativeName>
</protein>
<feature type="transmembrane region" description="Helical" evidence="10">
    <location>
        <begin position="97"/>
        <end position="115"/>
    </location>
</feature>
<comment type="caution">
    <text evidence="11">The sequence shown here is derived from an EMBL/GenBank/DDBJ whole genome shotgun (WGS) entry which is preliminary data.</text>
</comment>
<feature type="transmembrane region" description="Helical" evidence="10">
    <location>
        <begin position="127"/>
        <end position="146"/>
    </location>
</feature>
<dbReference type="NCBIfam" id="TIGR01946">
    <property type="entry name" value="rnfD"/>
    <property type="match status" value="1"/>
</dbReference>
<sequence length="346" mass="36956">MEEKKIFKVTSNPILRTPRGTRQIMLDVIIGLIPALAVAVYMFGANVVLLLAVSIVSCVFFEWGYRKLMKKNSTVGDLSAVVTAILLVCVLPSEAKWWMVVIGSFFSVVVVKQLYGGIGKNFLNPALAGRAFLTAAYAGYMTVWAVPSVLSGAVDAATMATPLSYLYSGQPLPEYMGLGSIFLGGIPGSVGEISTLAVLIGGLWLLARKVISWRIPVSFIGSVAVLCLIFGHEGYGRFDWMLLNVCSGGLVLGAFFMATDYSTSPVTLKGQLVFGLGCGVLTVLIRYFGSYPEGVSYAILIMNCCTWGVDKLTRPRQFGVSAEDVKAAKAAKKAAKKQAKEGAANG</sequence>
<evidence type="ECO:0000256" key="1">
    <source>
        <dbReference type="ARBA" id="ARBA00022448"/>
    </source>
</evidence>
<dbReference type="GO" id="GO:0055085">
    <property type="term" value="P:transmembrane transport"/>
    <property type="evidence" value="ECO:0007669"/>
    <property type="project" value="InterPro"/>
</dbReference>
<evidence type="ECO:0000256" key="7">
    <source>
        <dbReference type="ARBA" id="ARBA00022982"/>
    </source>
</evidence>
<keyword evidence="9 10" id="KW-0472">Membrane</keyword>
<dbReference type="GO" id="GO:0005886">
    <property type="term" value="C:plasma membrane"/>
    <property type="evidence" value="ECO:0007669"/>
    <property type="project" value="UniProtKB-SubCell"/>
</dbReference>
<proteinExistence type="inferred from homology"/>
<evidence type="ECO:0000256" key="10">
    <source>
        <dbReference type="HAMAP-Rule" id="MF_00462"/>
    </source>
</evidence>
<feature type="transmembrane region" description="Helical" evidence="10">
    <location>
        <begin position="181"/>
        <end position="206"/>
    </location>
</feature>
<evidence type="ECO:0000256" key="5">
    <source>
        <dbReference type="ARBA" id="ARBA00022692"/>
    </source>
</evidence>
<keyword evidence="5 10" id="KW-0812">Transmembrane</keyword>
<feature type="transmembrane region" description="Helical" evidence="10">
    <location>
        <begin position="74"/>
        <end position="91"/>
    </location>
</feature>
<dbReference type="GO" id="GO:0022900">
    <property type="term" value="P:electron transport chain"/>
    <property type="evidence" value="ECO:0007669"/>
    <property type="project" value="UniProtKB-UniRule"/>
</dbReference>
<keyword evidence="3 10" id="KW-0285">Flavoprotein</keyword>
<dbReference type="InterPro" id="IPR004338">
    <property type="entry name" value="NqrB/RnfD"/>
</dbReference>
<evidence type="ECO:0000256" key="4">
    <source>
        <dbReference type="ARBA" id="ARBA00022643"/>
    </source>
</evidence>
<feature type="transmembrane region" description="Helical" evidence="10">
    <location>
        <begin position="47"/>
        <end position="65"/>
    </location>
</feature>
<keyword evidence="4 10" id="KW-0288">FMN</keyword>
<dbReference type="EMBL" id="DVHH01000253">
    <property type="protein sequence ID" value="HIR56002.1"/>
    <property type="molecule type" value="Genomic_DNA"/>
</dbReference>
<accession>A0A9D1J027</accession>
<comment type="similarity">
    <text evidence="10">Belongs to the NqrB/RnfD family.</text>
</comment>
<feature type="transmembrane region" description="Helical" evidence="10">
    <location>
        <begin position="213"/>
        <end position="232"/>
    </location>
</feature>
<keyword evidence="10" id="KW-1003">Cell membrane</keyword>
<feature type="transmembrane region" description="Helical" evidence="10">
    <location>
        <begin position="24"/>
        <end position="41"/>
    </location>
</feature>
<comment type="subcellular location">
    <subcellularLocation>
        <location evidence="10">Cell membrane</location>
        <topology evidence="10">Multi-pass membrane protein</topology>
    </subcellularLocation>
</comment>
<keyword evidence="2 10" id="KW-0597">Phosphoprotein</keyword>
<dbReference type="AlphaFoldDB" id="A0A9D1J027"/>
<feature type="transmembrane region" description="Helical" evidence="10">
    <location>
        <begin position="238"/>
        <end position="258"/>
    </location>
</feature>
<dbReference type="PANTHER" id="PTHR30578:SF0">
    <property type="entry name" value="ION-TRANSLOCATING OXIDOREDUCTASE COMPLEX SUBUNIT D"/>
    <property type="match status" value="1"/>
</dbReference>
<organism evidence="11 12">
    <name type="scientific">Candidatus Scatomorpha intestinigallinarum</name>
    <dbReference type="NCBI Taxonomy" id="2840923"/>
    <lineage>
        <taxon>Bacteria</taxon>
        <taxon>Bacillati</taxon>
        <taxon>Bacillota</taxon>
        <taxon>Clostridia</taxon>
        <taxon>Eubacteriales</taxon>
        <taxon>Candidatus Scatomorpha</taxon>
    </lineage>
</organism>
<dbReference type="PANTHER" id="PTHR30578">
    <property type="entry name" value="ELECTRON TRANSPORT COMPLEX PROTEIN RNFD"/>
    <property type="match status" value="1"/>
</dbReference>
<comment type="subunit">
    <text evidence="10">The complex is composed of six subunits: RnfA, RnfB, RnfC, RnfD, RnfE and RnfG.</text>
</comment>
<dbReference type="Pfam" id="PF03116">
    <property type="entry name" value="NQR2_RnfD_RnfE"/>
    <property type="match status" value="1"/>
</dbReference>
<evidence type="ECO:0000256" key="3">
    <source>
        <dbReference type="ARBA" id="ARBA00022630"/>
    </source>
</evidence>
<feature type="modified residue" description="FMN phosphoryl threonine" evidence="10">
    <location>
        <position position="161"/>
    </location>
</feature>
<gene>
    <name evidence="10" type="primary">rnfD</name>
    <name evidence="11" type="ORF">IAD36_10470</name>
</gene>
<reference evidence="11" key="2">
    <citation type="journal article" date="2021" name="PeerJ">
        <title>Extensive microbial diversity within the chicken gut microbiome revealed by metagenomics and culture.</title>
        <authorList>
            <person name="Gilroy R."/>
            <person name="Ravi A."/>
            <person name="Getino M."/>
            <person name="Pursley I."/>
            <person name="Horton D.L."/>
            <person name="Alikhan N.F."/>
            <person name="Baker D."/>
            <person name="Gharbi K."/>
            <person name="Hall N."/>
            <person name="Watson M."/>
            <person name="Adriaenssens E.M."/>
            <person name="Foster-Nyarko E."/>
            <person name="Jarju S."/>
            <person name="Secka A."/>
            <person name="Antonio M."/>
            <person name="Oren A."/>
            <person name="Chaudhuri R.R."/>
            <person name="La Ragione R."/>
            <person name="Hildebrand F."/>
            <person name="Pallen M.J."/>
        </authorList>
    </citation>
    <scope>NUCLEOTIDE SEQUENCE</scope>
    <source>
        <strain evidence="11">ChiGjej3B3-7149</strain>
    </source>
</reference>
<keyword evidence="1 10" id="KW-0813">Transport</keyword>
<dbReference type="InterPro" id="IPR011303">
    <property type="entry name" value="RnfD_bac"/>
</dbReference>
<keyword evidence="7 10" id="KW-0249">Electron transport</keyword>
<keyword evidence="8 10" id="KW-1133">Transmembrane helix</keyword>
<evidence type="ECO:0000256" key="9">
    <source>
        <dbReference type="ARBA" id="ARBA00023136"/>
    </source>
</evidence>